<evidence type="ECO:0000313" key="2">
    <source>
        <dbReference type="Proteomes" id="UP000807825"/>
    </source>
</evidence>
<dbReference type="EMBL" id="JACRDE010000261">
    <property type="protein sequence ID" value="MBI5249756.1"/>
    <property type="molecule type" value="Genomic_DNA"/>
</dbReference>
<protein>
    <submittedName>
        <fullName evidence="1">PilZ domain-containing protein</fullName>
    </submittedName>
</protein>
<comment type="caution">
    <text evidence="1">The sequence shown here is derived from an EMBL/GenBank/DDBJ whole genome shotgun (WGS) entry which is preliminary data.</text>
</comment>
<evidence type="ECO:0000313" key="1">
    <source>
        <dbReference type="EMBL" id="MBI5249756.1"/>
    </source>
</evidence>
<gene>
    <name evidence="1" type="ORF">HY912_09690</name>
</gene>
<dbReference type="AlphaFoldDB" id="A0A9D6V0D7"/>
<reference evidence="1" key="1">
    <citation type="submission" date="2020-07" db="EMBL/GenBank/DDBJ databases">
        <title>Huge and variable diversity of episymbiotic CPR bacteria and DPANN archaea in groundwater ecosystems.</title>
        <authorList>
            <person name="He C.Y."/>
            <person name="Keren R."/>
            <person name="Whittaker M."/>
            <person name="Farag I.F."/>
            <person name="Doudna J."/>
            <person name="Cate J.H.D."/>
            <person name="Banfield J.F."/>
        </authorList>
    </citation>
    <scope>NUCLEOTIDE SEQUENCE</scope>
    <source>
        <strain evidence="1">NC_groundwater_1664_Pr3_B-0.1um_52_9</strain>
    </source>
</reference>
<accession>A0A9D6V0D7</accession>
<proteinExistence type="predicted"/>
<name>A0A9D6V0D7_9BACT</name>
<dbReference type="Proteomes" id="UP000807825">
    <property type="component" value="Unassembled WGS sequence"/>
</dbReference>
<sequence>MLFKIPAYDAQTRRFLGLVQDITEGGVQLFGVKVDAESTKTLVIQASDYIKSSPLYLEVVCRWTRKENPQGYYVSGFEILRISEEAKKNLMKLIDFVTLG</sequence>
<organism evidence="1 2">
    <name type="scientific">Desulfomonile tiedjei</name>
    <dbReference type="NCBI Taxonomy" id="2358"/>
    <lineage>
        <taxon>Bacteria</taxon>
        <taxon>Pseudomonadati</taxon>
        <taxon>Thermodesulfobacteriota</taxon>
        <taxon>Desulfomonilia</taxon>
        <taxon>Desulfomonilales</taxon>
        <taxon>Desulfomonilaceae</taxon>
        <taxon>Desulfomonile</taxon>
    </lineage>
</organism>